<dbReference type="PANTHER" id="PTHR24543">
    <property type="entry name" value="MULTICOPPER OXIDASE-RELATED"/>
    <property type="match status" value="1"/>
</dbReference>
<proteinExistence type="predicted"/>
<dbReference type="Gene3D" id="3.40.50.410">
    <property type="entry name" value="von Willebrand factor, type A domain"/>
    <property type="match status" value="1"/>
</dbReference>
<dbReference type="AlphaFoldDB" id="A0A913XYV5"/>
<dbReference type="GeneID" id="110249176"/>
<evidence type="ECO:0000259" key="3">
    <source>
        <dbReference type="PROSITE" id="PS50234"/>
    </source>
</evidence>
<dbReference type="Pfam" id="PF00754">
    <property type="entry name" value="F5_F8_type_C"/>
    <property type="match status" value="1"/>
</dbReference>
<dbReference type="Gene3D" id="2.60.120.260">
    <property type="entry name" value="Galactose-binding domain-like"/>
    <property type="match status" value="1"/>
</dbReference>
<dbReference type="InterPro" id="IPR036465">
    <property type="entry name" value="vWFA_dom_sf"/>
</dbReference>
<dbReference type="FunFam" id="2.60.120.260:FF:000016">
    <property type="entry name" value="Contactin-associated protein-like 4 isoform 1"/>
    <property type="match status" value="1"/>
</dbReference>
<evidence type="ECO:0000313" key="5">
    <source>
        <dbReference type="Proteomes" id="UP000887567"/>
    </source>
</evidence>
<dbReference type="InterPro" id="IPR008979">
    <property type="entry name" value="Galactose-bd-like_sf"/>
</dbReference>
<dbReference type="PROSITE" id="PS50022">
    <property type="entry name" value="FA58C_3"/>
    <property type="match status" value="1"/>
</dbReference>
<dbReference type="EnsemblMetazoa" id="XM_021055755.2">
    <property type="protein sequence ID" value="XP_020911414.1"/>
    <property type="gene ID" value="LOC110249176"/>
</dbReference>
<dbReference type="CDD" id="cd00057">
    <property type="entry name" value="FA58C"/>
    <property type="match status" value="1"/>
</dbReference>
<dbReference type="InterPro" id="IPR002035">
    <property type="entry name" value="VWF_A"/>
</dbReference>
<evidence type="ECO:0000313" key="4">
    <source>
        <dbReference type="EnsemblMetazoa" id="XP_020911414.1"/>
    </source>
</evidence>
<keyword evidence="1" id="KW-0732">Signal</keyword>
<dbReference type="PANTHER" id="PTHR24543:SF325">
    <property type="entry name" value="F5_8 TYPE C DOMAIN-CONTAINING PROTEIN"/>
    <property type="match status" value="1"/>
</dbReference>
<accession>A0A913XYV5</accession>
<organism evidence="4 5">
    <name type="scientific">Exaiptasia diaphana</name>
    <name type="common">Tropical sea anemone</name>
    <name type="synonym">Aiptasia pulchella</name>
    <dbReference type="NCBI Taxonomy" id="2652724"/>
    <lineage>
        <taxon>Eukaryota</taxon>
        <taxon>Metazoa</taxon>
        <taxon>Cnidaria</taxon>
        <taxon>Anthozoa</taxon>
        <taxon>Hexacorallia</taxon>
        <taxon>Actiniaria</taxon>
        <taxon>Aiptasiidae</taxon>
        <taxon>Exaiptasia</taxon>
    </lineage>
</organism>
<evidence type="ECO:0000259" key="2">
    <source>
        <dbReference type="PROSITE" id="PS50022"/>
    </source>
</evidence>
<dbReference type="PROSITE" id="PS01285">
    <property type="entry name" value="FA58C_1"/>
    <property type="match status" value="1"/>
</dbReference>
<feature type="domain" description="VWFA" evidence="3">
    <location>
        <begin position="205"/>
        <end position="380"/>
    </location>
</feature>
<dbReference type="InterPro" id="IPR000421">
    <property type="entry name" value="FA58C"/>
</dbReference>
<sequence>MTDKRALVGVFFFVSCFCYAVNSCKLIDEEDFINELEEIRKEVVKEEKGEPLGLHDGWIPDTAISASSQRDGYHGAQLGRLNSAGGWAAKHDDGNQWIQVDLGAPTTLTEVLTQGRQDADQWVKQFTIGFSDDGVKFRVYKSRGFGVIFRGNKDRNTVVKNTINPPIQARFIQIYPCSWHNHIAMRIELKGKVQNHLRHCPVSMDLGFVIDGSNEVKGWDFKREKQFVKQVISTFTISRHQNRVGFVTYSDKADVVMDFSGLDNFSEVDKIIKNAIHRRGSHQRLDIGLRAAYKALVKSQAQGYVPQRSIVAITNRKAVQRRVWYIINAKKALEQKGIKLFLVVIGQRDEVLKRKLGLKSSDFMFFLPTFRSLSTHVARIAHVICQHQHKETDIIRNN</sequence>
<dbReference type="SUPFAM" id="SSF49785">
    <property type="entry name" value="Galactose-binding domain-like"/>
    <property type="match status" value="1"/>
</dbReference>
<dbReference type="PROSITE" id="PS50234">
    <property type="entry name" value="VWFA"/>
    <property type="match status" value="1"/>
</dbReference>
<name>A0A913XYV5_EXADI</name>
<feature type="signal peptide" evidence="1">
    <location>
        <begin position="1"/>
        <end position="23"/>
    </location>
</feature>
<feature type="chain" id="PRO_5037363878" evidence="1">
    <location>
        <begin position="24"/>
        <end position="398"/>
    </location>
</feature>
<feature type="domain" description="F5/8 type C" evidence="2">
    <location>
        <begin position="47"/>
        <end position="192"/>
    </location>
</feature>
<dbReference type="Pfam" id="PF00092">
    <property type="entry name" value="VWA"/>
    <property type="match status" value="1"/>
</dbReference>
<keyword evidence="5" id="KW-1185">Reference proteome</keyword>
<dbReference type="Proteomes" id="UP000887567">
    <property type="component" value="Unplaced"/>
</dbReference>
<dbReference type="SUPFAM" id="SSF53300">
    <property type="entry name" value="vWA-like"/>
    <property type="match status" value="1"/>
</dbReference>
<dbReference type="CDD" id="cd01450">
    <property type="entry name" value="vWFA_subfamily_ECM"/>
    <property type="match status" value="1"/>
</dbReference>
<evidence type="ECO:0000256" key="1">
    <source>
        <dbReference type="SAM" id="SignalP"/>
    </source>
</evidence>
<reference evidence="4" key="1">
    <citation type="submission" date="2022-11" db="UniProtKB">
        <authorList>
            <consortium name="EnsemblMetazoa"/>
        </authorList>
    </citation>
    <scope>IDENTIFICATION</scope>
</reference>
<dbReference type="OrthoDB" id="5975210at2759"/>
<dbReference type="PROSITE" id="PS51257">
    <property type="entry name" value="PROKAR_LIPOPROTEIN"/>
    <property type="match status" value="1"/>
</dbReference>
<dbReference type="RefSeq" id="XP_020911414.1">
    <property type="nucleotide sequence ID" value="XM_021055755.2"/>
</dbReference>
<dbReference type="SMART" id="SM00327">
    <property type="entry name" value="VWA"/>
    <property type="match status" value="1"/>
</dbReference>
<dbReference type="SMART" id="SM00231">
    <property type="entry name" value="FA58C"/>
    <property type="match status" value="1"/>
</dbReference>
<protein>
    <submittedName>
        <fullName evidence="4">Uncharacterized protein</fullName>
    </submittedName>
</protein>
<dbReference type="KEGG" id="epa:110249176"/>